<dbReference type="EMBL" id="CP093313">
    <property type="protein sequence ID" value="UWZ83376.1"/>
    <property type="molecule type" value="Genomic_DNA"/>
</dbReference>
<evidence type="ECO:0000313" key="2">
    <source>
        <dbReference type="Proteomes" id="UP001059380"/>
    </source>
</evidence>
<organism evidence="1 2">
    <name type="scientific">Occallatibacter riparius</name>
    <dbReference type="NCBI Taxonomy" id="1002689"/>
    <lineage>
        <taxon>Bacteria</taxon>
        <taxon>Pseudomonadati</taxon>
        <taxon>Acidobacteriota</taxon>
        <taxon>Terriglobia</taxon>
        <taxon>Terriglobales</taxon>
        <taxon>Acidobacteriaceae</taxon>
        <taxon>Occallatibacter</taxon>
    </lineage>
</organism>
<reference evidence="1" key="1">
    <citation type="submission" date="2021-04" db="EMBL/GenBank/DDBJ databases">
        <title>Phylogenetic analysis of Acidobacteriaceae.</title>
        <authorList>
            <person name="Qiu L."/>
            <person name="Zhang Q."/>
        </authorList>
    </citation>
    <scope>NUCLEOTIDE SEQUENCE</scope>
    <source>
        <strain evidence="1">DSM 25168</strain>
    </source>
</reference>
<keyword evidence="2" id="KW-1185">Reference proteome</keyword>
<evidence type="ECO:0000313" key="1">
    <source>
        <dbReference type="EMBL" id="UWZ83376.1"/>
    </source>
</evidence>
<sequence length="82" mass="9649">MIIVLAFVCVILGVPIAWEYKRNPAENTITETVREIRQVVIEPLQTRIESLRPQLGIWDIVKRLLKWLADMLTIFIEKLFKD</sequence>
<accession>A0A9J7BKM1</accession>
<name>A0A9J7BKM1_9BACT</name>
<dbReference type="Proteomes" id="UP001059380">
    <property type="component" value="Chromosome"/>
</dbReference>
<dbReference type="RefSeq" id="WP_260792711.1">
    <property type="nucleotide sequence ID" value="NZ_CP093313.1"/>
</dbReference>
<protein>
    <submittedName>
        <fullName evidence="1">Uncharacterized protein</fullName>
    </submittedName>
</protein>
<proteinExistence type="predicted"/>
<gene>
    <name evidence="1" type="ORF">MOP44_22760</name>
</gene>
<dbReference type="KEGG" id="orp:MOP44_22760"/>
<dbReference type="AlphaFoldDB" id="A0A9J7BKM1"/>